<accession>A0A849HL78</accession>
<dbReference type="Proteomes" id="UP000588586">
    <property type="component" value="Unassembled WGS sequence"/>
</dbReference>
<organism evidence="2 3">
    <name type="scientific">Knoellia koreensis</name>
    <dbReference type="NCBI Taxonomy" id="2730921"/>
    <lineage>
        <taxon>Bacteria</taxon>
        <taxon>Bacillati</taxon>
        <taxon>Actinomycetota</taxon>
        <taxon>Actinomycetes</taxon>
        <taxon>Micrococcales</taxon>
        <taxon>Intrasporangiaceae</taxon>
        <taxon>Knoellia</taxon>
    </lineage>
</organism>
<evidence type="ECO:0000313" key="2">
    <source>
        <dbReference type="EMBL" id="NNM47121.1"/>
    </source>
</evidence>
<dbReference type="RefSeq" id="WP_171244255.1">
    <property type="nucleotide sequence ID" value="NZ_JABEPQ010000003.1"/>
</dbReference>
<feature type="transmembrane region" description="Helical" evidence="1">
    <location>
        <begin position="161"/>
        <end position="180"/>
    </location>
</feature>
<protein>
    <submittedName>
        <fullName evidence="2">Uncharacterized protein</fullName>
    </submittedName>
</protein>
<evidence type="ECO:0000256" key="1">
    <source>
        <dbReference type="SAM" id="Phobius"/>
    </source>
</evidence>
<comment type="caution">
    <text evidence="2">The sequence shown here is derived from an EMBL/GenBank/DDBJ whole genome shotgun (WGS) entry which is preliminary data.</text>
</comment>
<name>A0A849HL78_9MICO</name>
<proteinExistence type="predicted"/>
<feature type="transmembrane region" description="Helical" evidence="1">
    <location>
        <begin position="119"/>
        <end position="136"/>
    </location>
</feature>
<feature type="transmembrane region" description="Helical" evidence="1">
    <location>
        <begin position="187"/>
        <end position="207"/>
    </location>
</feature>
<keyword evidence="3" id="KW-1185">Reference proteome</keyword>
<feature type="transmembrane region" description="Helical" evidence="1">
    <location>
        <begin position="66"/>
        <end position="87"/>
    </location>
</feature>
<reference evidence="2 3" key="1">
    <citation type="submission" date="2020-04" db="EMBL/GenBank/DDBJ databases">
        <title>Knoellia sp. isolate from air conditioner.</title>
        <authorList>
            <person name="Chea S."/>
            <person name="Kim D.-U."/>
        </authorList>
    </citation>
    <scope>NUCLEOTIDE SEQUENCE [LARGE SCALE GENOMIC DNA]</scope>
    <source>
        <strain evidence="2 3">DB2414S</strain>
    </source>
</reference>
<keyword evidence="1" id="KW-0812">Transmembrane</keyword>
<sequence length="277" mass="28885">MSPSTTKSGASAASSSAAEAAPESTPTVLSLLRRGWPPLAIFLAAVLWWPAGFWGRDDWLRLPISVPTADVLLLGSLAAAAVTGLLVRSPWPRFAIVAGFPVLAWLTSSPAVTDSRGRAIVITALVVGAIIGTWLGERGARATTATAGTLAVVAGLTPATWPHGALAAVALALPFTVASWQRVAPTVIGLLRVVATYLVAGLLAAAVDQGWNAVPARSGGPSFREQLRAFFTRAWDHLQAHAGDVTTDLLGDVASWLWLTVVVAIVIVVVRVARSRR</sequence>
<evidence type="ECO:0000313" key="3">
    <source>
        <dbReference type="Proteomes" id="UP000588586"/>
    </source>
</evidence>
<feature type="transmembrane region" description="Helical" evidence="1">
    <location>
        <begin position="36"/>
        <end position="54"/>
    </location>
</feature>
<feature type="transmembrane region" description="Helical" evidence="1">
    <location>
        <begin position="93"/>
        <end position="112"/>
    </location>
</feature>
<dbReference type="EMBL" id="JABEPQ010000003">
    <property type="protein sequence ID" value="NNM47121.1"/>
    <property type="molecule type" value="Genomic_DNA"/>
</dbReference>
<gene>
    <name evidence="2" type="ORF">HJG52_14055</name>
</gene>
<keyword evidence="1" id="KW-0472">Membrane</keyword>
<dbReference type="AlphaFoldDB" id="A0A849HL78"/>
<feature type="transmembrane region" description="Helical" evidence="1">
    <location>
        <begin position="253"/>
        <end position="273"/>
    </location>
</feature>
<keyword evidence="1" id="KW-1133">Transmembrane helix</keyword>